<keyword evidence="3" id="KW-1185">Reference proteome</keyword>
<gene>
    <name evidence="2" type="ordered locus">Desti_2148</name>
</gene>
<evidence type="ECO:0000313" key="2">
    <source>
        <dbReference type="EMBL" id="AFM24846.1"/>
    </source>
</evidence>
<keyword evidence="1" id="KW-0472">Membrane</keyword>
<dbReference type="KEGG" id="dti:Desti_2148"/>
<accession>I4C5K5</accession>
<evidence type="ECO:0000256" key="1">
    <source>
        <dbReference type="SAM" id="Phobius"/>
    </source>
</evidence>
<dbReference type="HOGENOM" id="CLU_1281485_0_0_7"/>
<dbReference type="RefSeq" id="WP_014809989.1">
    <property type="nucleotide sequence ID" value="NC_018025.1"/>
</dbReference>
<sequence length="215" mass="24408">MFSPGGLPYLVETNIREVLYVFQPVMRLLFPFIELDDRKARWRRHVEVFTQLENCKTRFGPSTKADAVVSGIKFIAGHLQVLDAKFASLLQFQALLAVAAGLLLRIGEQKIQPLSLEGLAWLAPLWFATTFFCLVGANWFIWGELQPPHQDQNLSSLDRGVKAAEDHLDKMITVVINRTTLFRIAWLLTFVSVLLLHYFVVPGFVVPVLWNVLST</sequence>
<reference evidence="3" key="1">
    <citation type="submission" date="2012-06" db="EMBL/GenBank/DDBJ databases">
        <title>Complete sequence of chromosome of Desulfomonile tiedjei DSM 6799.</title>
        <authorList>
            <person name="Lucas S."/>
            <person name="Copeland A."/>
            <person name="Lapidus A."/>
            <person name="Glavina del Rio T."/>
            <person name="Dalin E."/>
            <person name="Tice H."/>
            <person name="Bruce D."/>
            <person name="Goodwin L."/>
            <person name="Pitluck S."/>
            <person name="Peters L."/>
            <person name="Ovchinnikova G."/>
            <person name="Zeytun A."/>
            <person name="Lu M."/>
            <person name="Kyrpides N."/>
            <person name="Mavromatis K."/>
            <person name="Ivanova N."/>
            <person name="Brettin T."/>
            <person name="Detter J.C."/>
            <person name="Han C."/>
            <person name="Larimer F."/>
            <person name="Land M."/>
            <person name="Hauser L."/>
            <person name="Markowitz V."/>
            <person name="Cheng J.-F."/>
            <person name="Hugenholtz P."/>
            <person name="Woyke T."/>
            <person name="Wu D."/>
            <person name="Spring S."/>
            <person name="Schroeder M."/>
            <person name="Brambilla E."/>
            <person name="Klenk H.-P."/>
            <person name="Eisen J.A."/>
        </authorList>
    </citation>
    <scope>NUCLEOTIDE SEQUENCE [LARGE SCALE GENOMIC DNA]</scope>
    <source>
        <strain evidence="3">ATCC 49306 / DSM 6799 / DCB-1</strain>
    </source>
</reference>
<feature type="transmembrane region" description="Helical" evidence="1">
    <location>
        <begin position="184"/>
        <end position="210"/>
    </location>
</feature>
<name>I4C5K5_DESTA</name>
<dbReference type="Proteomes" id="UP000006055">
    <property type="component" value="Chromosome"/>
</dbReference>
<dbReference type="EMBL" id="CP003360">
    <property type="protein sequence ID" value="AFM24846.1"/>
    <property type="molecule type" value="Genomic_DNA"/>
</dbReference>
<organism evidence="2 3">
    <name type="scientific">Desulfomonile tiedjei (strain ATCC 49306 / DSM 6799 / DCB-1)</name>
    <dbReference type="NCBI Taxonomy" id="706587"/>
    <lineage>
        <taxon>Bacteria</taxon>
        <taxon>Pseudomonadati</taxon>
        <taxon>Thermodesulfobacteriota</taxon>
        <taxon>Desulfomonilia</taxon>
        <taxon>Desulfomonilales</taxon>
        <taxon>Desulfomonilaceae</taxon>
        <taxon>Desulfomonile</taxon>
    </lineage>
</organism>
<keyword evidence="1" id="KW-1133">Transmembrane helix</keyword>
<keyword evidence="1" id="KW-0812">Transmembrane</keyword>
<evidence type="ECO:0000313" key="3">
    <source>
        <dbReference type="Proteomes" id="UP000006055"/>
    </source>
</evidence>
<proteinExistence type="predicted"/>
<protein>
    <submittedName>
        <fullName evidence="2">Uncharacterized protein</fullName>
    </submittedName>
</protein>
<dbReference type="AlphaFoldDB" id="I4C5K5"/>
<feature type="transmembrane region" description="Helical" evidence="1">
    <location>
        <begin position="119"/>
        <end position="142"/>
    </location>
</feature>